<dbReference type="EMBL" id="QKWP01002365">
    <property type="protein sequence ID" value="RIB03606.1"/>
    <property type="molecule type" value="Genomic_DNA"/>
</dbReference>
<organism evidence="1 2">
    <name type="scientific">Gigaspora rosea</name>
    <dbReference type="NCBI Taxonomy" id="44941"/>
    <lineage>
        <taxon>Eukaryota</taxon>
        <taxon>Fungi</taxon>
        <taxon>Fungi incertae sedis</taxon>
        <taxon>Mucoromycota</taxon>
        <taxon>Glomeromycotina</taxon>
        <taxon>Glomeromycetes</taxon>
        <taxon>Diversisporales</taxon>
        <taxon>Gigasporaceae</taxon>
        <taxon>Gigaspora</taxon>
    </lineage>
</organism>
<dbReference type="AlphaFoldDB" id="A0A397U914"/>
<protein>
    <submittedName>
        <fullName evidence="1">Uncharacterized protein</fullName>
    </submittedName>
</protein>
<reference evidence="1 2" key="1">
    <citation type="submission" date="2018-06" db="EMBL/GenBank/DDBJ databases">
        <title>Comparative genomics reveals the genomic features of Rhizophagus irregularis, R. cerebriforme, R. diaphanum and Gigaspora rosea, and their symbiotic lifestyle signature.</title>
        <authorList>
            <person name="Morin E."/>
            <person name="San Clemente H."/>
            <person name="Chen E.C.H."/>
            <person name="De La Providencia I."/>
            <person name="Hainaut M."/>
            <person name="Kuo A."/>
            <person name="Kohler A."/>
            <person name="Murat C."/>
            <person name="Tang N."/>
            <person name="Roy S."/>
            <person name="Loubradou J."/>
            <person name="Henrissat B."/>
            <person name="Grigoriev I.V."/>
            <person name="Corradi N."/>
            <person name="Roux C."/>
            <person name="Martin F.M."/>
        </authorList>
    </citation>
    <scope>NUCLEOTIDE SEQUENCE [LARGE SCALE GENOMIC DNA]</scope>
    <source>
        <strain evidence="1 2">DAOM 194757</strain>
    </source>
</reference>
<keyword evidence="2" id="KW-1185">Reference proteome</keyword>
<evidence type="ECO:0000313" key="2">
    <source>
        <dbReference type="Proteomes" id="UP000266673"/>
    </source>
</evidence>
<gene>
    <name evidence="1" type="ORF">C2G38_2224569</name>
</gene>
<sequence length="561" mass="65121">MTKLSAILIEKGELDENIHYGAFSRYWWRSSTISKKKKIFPIRIGQKTKIILNKHEFFIIVIINYSENSFLPRFYCESGSCSSIKPDPTTAISTVYKEIFNTQTRYSEFLELGWTDESIIEQLLTDVSFVPIFSSLGEYKIFVSGIESSSNAEWNHGGPGYKSSLLRNVNGTSILYFSTIEDDFCAVEVHKDFEIKNQIEGSSPNEVWQKLNIQKYTGVQLFGLDDSDVQSLIRQHHVPTCLPKNWSNYALMKFLFDYHLKRRTLADINWHSLFLKWQESQTNIVELYSSLGDIYPPDYQFSDREISAWRAMLRASGCQNITPWAPEESKYQLWTKNALHENDRAILQQLYNLEFLNSSPSYVPNKTRIFWQCFNKELEDNKKTKDGKRRILSVIANDFSYSELKTNLGASTIWVGNHTISESRKHAKINRYGAPALTKPVIHRTKLTTEQLNQFELFFTTKRNVNMSSYKTDELTGLPILYLQDHKKALWNKFHEEYPNGMQRTTFMTRSEGGKFVYKENLGGLCTTCNELGYEVFEELETLIDARIKDNELKKTAISTM</sequence>
<accession>A0A397U914</accession>
<proteinExistence type="predicted"/>
<dbReference type="STRING" id="44941.A0A397U914"/>
<comment type="caution">
    <text evidence="1">The sequence shown here is derived from an EMBL/GenBank/DDBJ whole genome shotgun (WGS) entry which is preliminary data.</text>
</comment>
<name>A0A397U914_9GLOM</name>
<dbReference type="Proteomes" id="UP000266673">
    <property type="component" value="Unassembled WGS sequence"/>
</dbReference>
<dbReference type="OrthoDB" id="2429297at2759"/>
<evidence type="ECO:0000313" key="1">
    <source>
        <dbReference type="EMBL" id="RIB03606.1"/>
    </source>
</evidence>